<protein>
    <recommendedName>
        <fullName evidence="3">RAQPRD family integrative conjugative element protein</fullName>
    </recommendedName>
</protein>
<reference evidence="1 2" key="1">
    <citation type="submission" date="2024-07" db="EMBL/GenBank/DDBJ databases">
        <authorList>
            <person name="Li M."/>
        </authorList>
    </citation>
    <scope>NUCLEOTIDE SEQUENCE [LARGE SCALE GENOMIC DNA]</scope>
    <source>
        <strain evidence="1 2">25A3E</strain>
    </source>
</reference>
<proteinExistence type="predicted"/>
<dbReference type="Proteomes" id="UP001560296">
    <property type="component" value="Unassembled WGS sequence"/>
</dbReference>
<dbReference type="EMBL" id="JBFTEG010000030">
    <property type="protein sequence ID" value="MEX6504558.1"/>
    <property type="molecule type" value="Genomic_DNA"/>
</dbReference>
<sequence length="118" mass="13186">MVLLCVLFILCSPVQGDDHGPQQLSELVSRGQLLCASALLYFNPDERDPDPRSLTAVYHHLNTLDTYVLQLGQPPQLLQPLRAMQRTFSELDALPRQQASVLRFCSSNCSRSNGSCNR</sequence>
<evidence type="ECO:0008006" key="3">
    <source>
        <dbReference type="Google" id="ProtNLM"/>
    </source>
</evidence>
<evidence type="ECO:0000313" key="2">
    <source>
        <dbReference type="Proteomes" id="UP001560296"/>
    </source>
</evidence>
<accession>A0ABV3Z0J1</accession>
<name>A0ABV3Z0J1_9PSED</name>
<keyword evidence="2" id="KW-1185">Reference proteome</keyword>
<gene>
    <name evidence="1" type="ORF">AB5S05_21150</name>
</gene>
<dbReference type="RefSeq" id="WP_369289488.1">
    <property type="nucleotide sequence ID" value="NZ_JBFTEG010000030.1"/>
</dbReference>
<comment type="caution">
    <text evidence="1">The sequence shown here is derived from an EMBL/GenBank/DDBJ whole genome shotgun (WGS) entry which is preliminary data.</text>
</comment>
<organism evidence="1 2">
    <name type="scientific">Pseudomonas zhanjiangensis</name>
    <dbReference type="NCBI Taxonomy" id="3239015"/>
    <lineage>
        <taxon>Bacteria</taxon>
        <taxon>Pseudomonadati</taxon>
        <taxon>Pseudomonadota</taxon>
        <taxon>Gammaproteobacteria</taxon>
        <taxon>Pseudomonadales</taxon>
        <taxon>Pseudomonadaceae</taxon>
        <taxon>Pseudomonas</taxon>
    </lineage>
</organism>
<evidence type="ECO:0000313" key="1">
    <source>
        <dbReference type="EMBL" id="MEX6504558.1"/>
    </source>
</evidence>